<dbReference type="Pfam" id="PF00149">
    <property type="entry name" value="Metallophos"/>
    <property type="match status" value="1"/>
</dbReference>
<evidence type="ECO:0000259" key="4">
    <source>
        <dbReference type="Pfam" id="PF00149"/>
    </source>
</evidence>
<feature type="chain" id="PRO_5011818250" evidence="2">
    <location>
        <begin position="23"/>
        <end position="565"/>
    </location>
</feature>
<dbReference type="PRINTS" id="PR01607">
    <property type="entry name" value="APYRASEFAMLY"/>
</dbReference>
<dbReference type="PANTHER" id="PTHR11575:SF24">
    <property type="entry name" value="5'-NUCLEOTIDASE"/>
    <property type="match status" value="1"/>
</dbReference>
<feature type="domain" description="Calcineurin-like phosphoesterase" evidence="4">
    <location>
        <begin position="37"/>
        <end position="285"/>
    </location>
</feature>
<gene>
    <name evidence="6" type="ORF">SAMN05192549_105315</name>
</gene>
<feature type="signal peptide" evidence="2">
    <location>
        <begin position="1"/>
        <end position="22"/>
    </location>
</feature>
<name>A0A1M7PQU1_9BURK</name>
<protein>
    <submittedName>
        <fullName evidence="6">5'-nucleotidase</fullName>
    </submittedName>
</protein>
<feature type="region of interest" description="Disordered" evidence="3">
    <location>
        <begin position="544"/>
        <end position="565"/>
    </location>
</feature>
<dbReference type="InterPro" id="IPR008334">
    <property type="entry name" value="5'-Nucleotdase_C"/>
</dbReference>
<dbReference type="Gene3D" id="3.90.780.10">
    <property type="entry name" value="5'-Nucleotidase, C-terminal domain"/>
    <property type="match status" value="1"/>
</dbReference>
<dbReference type="InterPro" id="IPR006179">
    <property type="entry name" value="5_nucleotidase/apyrase"/>
</dbReference>
<dbReference type="GO" id="GO:0000166">
    <property type="term" value="F:nucleotide binding"/>
    <property type="evidence" value="ECO:0007669"/>
    <property type="project" value="UniProtKB-KW"/>
</dbReference>
<feature type="domain" description="5'-Nucleotidase C-terminal" evidence="5">
    <location>
        <begin position="360"/>
        <end position="520"/>
    </location>
</feature>
<dbReference type="AlphaFoldDB" id="A0A1M7PQU1"/>
<keyword evidence="7" id="KW-1185">Reference proteome</keyword>
<dbReference type="STRING" id="551987.SAMN05192549_105315"/>
<dbReference type="PANTHER" id="PTHR11575">
    <property type="entry name" value="5'-NUCLEOTIDASE-RELATED"/>
    <property type="match status" value="1"/>
</dbReference>
<evidence type="ECO:0000256" key="3">
    <source>
        <dbReference type="SAM" id="MobiDB-lite"/>
    </source>
</evidence>
<dbReference type="GO" id="GO:0009166">
    <property type="term" value="P:nucleotide catabolic process"/>
    <property type="evidence" value="ECO:0007669"/>
    <property type="project" value="InterPro"/>
</dbReference>
<dbReference type="GO" id="GO:0008768">
    <property type="term" value="F:UDP-sugar diphosphatase activity"/>
    <property type="evidence" value="ECO:0007669"/>
    <property type="project" value="TreeGrafter"/>
</dbReference>
<reference evidence="7" key="1">
    <citation type="submission" date="2016-11" db="EMBL/GenBank/DDBJ databases">
        <authorList>
            <person name="Varghese N."/>
            <person name="Submissions S."/>
        </authorList>
    </citation>
    <scope>NUCLEOTIDE SEQUENCE [LARGE SCALE GENOMIC DNA]</scope>
    <source>
        <strain evidence="7">Sac-22</strain>
    </source>
</reference>
<organism evidence="6 7">
    <name type="scientific">Duganella sacchari</name>
    <dbReference type="NCBI Taxonomy" id="551987"/>
    <lineage>
        <taxon>Bacteria</taxon>
        <taxon>Pseudomonadati</taxon>
        <taxon>Pseudomonadota</taxon>
        <taxon>Betaproteobacteria</taxon>
        <taxon>Burkholderiales</taxon>
        <taxon>Oxalobacteraceae</taxon>
        <taxon>Telluria group</taxon>
        <taxon>Duganella</taxon>
    </lineage>
</organism>
<dbReference type="PROSITE" id="PS51257">
    <property type="entry name" value="PROKAR_LIPOPROTEIN"/>
    <property type="match status" value="1"/>
</dbReference>
<evidence type="ECO:0000256" key="2">
    <source>
        <dbReference type="RuleBase" id="RU362119"/>
    </source>
</evidence>
<keyword evidence="1 2" id="KW-0732">Signal</keyword>
<dbReference type="InterPro" id="IPR036907">
    <property type="entry name" value="5'-Nucleotdase_C_sf"/>
</dbReference>
<comment type="similarity">
    <text evidence="2">Belongs to the 5'-nucleotidase family.</text>
</comment>
<dbReference type="SUPFAM" id="SSF55816">
    <property type="entry name" value="5'-nucleotidase (syn. UDP-sugar hydrolase), C-terminal domain"/>
    <property type="match status" value="1"/>
</dbReference>
<keyword evidence="2" id="KW-0378">Hydrolase</keyword>
<dbReference type="RefSeq" id="WP_072785161.1">
    <property type="nucleotide sequence ID" value="NZ_FRCX01000005.1"/>
</dbReference>
<evidence type="ECO:0000256" key="1">
    <source>
        <dbReference type="ARBA" id="ARBA00022729"/>
    </source>
</evidence>
<dbReference type="Gene3D" id="3.60.21.10">
    <property type="match status" value="1"/>
</dbReference>
<dbReference type="OrthoDB" id="9803927at2"/>
<dbReference type="GO" id="GO:0008253">
    <property type="term" value="F:5'-nucleotidase activity"/>
    <property type="evidence" value="ECO:0007669"/>
    <property type="project" value="TreeGrafter"/>
</dbReference>
<dbReference type="GO" id="GO:0030288">
    <property type="term" value="C:outer membrane-bounded periplasmic space"/>
    <property type="evidence" value="ECO:0007669"/>
    <property type="project" value="TreeGrafter"/>
</dbReference>
<accession>A0A1M7PQU1</accession>
<dbReference type="InterPro" id="IPR029052">
    <property type="entry name" value="Metallo-depent_PP-like"/>
</dbReference>
<dbReference type="SUPFAM" id="SSF56300">
    <property type="entry name" value="Metallo-dependent phosphatases"/>
    <property type="match status" value="1"/>
</dbReference>
<dbReference type="Proteomes" id="UP000184339">
    <property type="component" value="Unassembled WGS sequence"/>
</dbReference>
<proteinExistence type="inferred from homology"/>
<dbReference type="EMBL" id="FRCX01000005">
    <property type="protein sequence ID" value="SHN19772.1"/>
    <property type="molecule type" value="Genomic_DNA"/>
</dbReference>
<evidence type="ECO:0000313" key="7">
    <source>
        <dbReference type="Proteomes" id="UP000184339"/>
    </source>
</evidence>
<evidence type="ECO:0000313" key="6">
    <source>
        <dbReference type="EMBL" id="SHN19772.1"/>
    </source>
</evidence>
<evidence type="ECO:0000259" key="5">
    <source>
        <dbReference type="Pfam" id="PF02872"/>
    </source>
</evidence>
<dbReference type="InterPro" id="IPR004843">
    <property type="entry name" value="Calcineurin-like_PHP"/>
</dbReference>
<dbReference type="Pfam" id="PF02872">
    <property type="entry name" value="5_nucleotid_C"/>
    <property type="match status" value="1"/>
</dbReference>
<keyword evidence="2" id="KW-0547">Nucleotide-binding</keyword>
<sequence length="565" mass="60106">MKKYLSLVAVTALAGCAWLQRAPSLPPGVAEVQLVTLNDLHGNLEASKFSWDSAAGGGERNIQAGGIDTLGAALQAWRKQDPELLLVGAGDLIGASPAISSMWADEPTIGALNLLGLRATSVGNHEFDQGRIELLRQQKGGCVSPRADKACQFDGPYKGAQFQYLAANVIDMVTRKPVLPAYKIETAHGVKVAFIGTVLRDTAESSLASGIAGLEFIDEADAINRQLPELRQQGVGVFVVLIHQGGRTTDKFDQQDCANLKGPIVDVVKRLDPAIRVVVSGHSHQGYLCKVDGRMVTQSDMGGHVLGRIKLTVDTNTNTVRSVSAGQEVMVPGAWPADPVLTAYIDKARQCSNAALAKPVARLAVSGIKREKHHDRESALGDLVADSMLYAGRSFGGQIALQNPGGIRQDLETLGGNHVTLGQALAVLPFGNTLIAMNLRGAQVVQLLEEQWMGGRATARGFLQVSDGFSYEWDAAQPEGHKIVPGSVKLNGVPLEMDASYRVITNNFLAEGGDGFPTFTKGSGRAPTNIRDIDALTGYLARRDQDGKPAGATAPAVRFKSIQKE</sequence>